<feature type="region of interest" description="Disordered" evidence="9">
    <location>
        <begin position="300"/>
        <end position="325"/>
    </location>
</feature>
<keyword evidence="5 8" id="KW-0697">Rotamase</keyword>
<proteinExistence type="inferred from homology"/>
<evidence type="ECO:0000256" key="4">
    <source>
        <dbReference type="ARBA" id="ARBA00018370"/>
    </source>
</evidence>
<dbReference type="InterPro" id="IPR027304">
    <property type="entry name" value="Trigger_fact/SurA_dom_sf"/>
</dbReference>
<dbReference type="PANTHER" id="PTHR47245:SF2">
    <property type="entry name" value="PEPTIDYL-PROLYL CIS-TRANS ISOMERASE HP_0175-RELATED"/>
    <property type="match status" value="1"/>
</dbReference>
<dbReference type="Gene3D" id="1.10.8.1040">
    <property type="match status" value="1"/>
</dbReference>
<evidence type="ECO:0000256" key="5">
    <source>
        <dbReference type="ARBA" id="ARBA00023110"/>
    </source>
</evidence>
<feature type="domain" description="PpiC" evidence="10">
    <location>
        <begin position="167"/>
        <end position="257"/>
    </location>
</feature>
<evidence type="ECO:0000256" key="3">
    <source>
        <dbReference type="ARBA" id="ARBA00013194"/>
    </source>
</evidence>
<dbReference type="SUPFAM" id="SSF109998">
    <property type="entry name" value="Triger factor/SurA peptide-binding domain-like"/>
    <property type="match status" value="1"/>
</dbReference>
<keyword evidence="12" id="KW-1185">Reference proteome</keyword>
<evidence type="ECO:0000256" key="1">
    <source>
        <dbReference type="ARBA" id="ARBA00000971"/>
    </source>
</evidence>
<evidence type="ECO:0000256" key="2">
    <source>
        <dbReference type="ARBA" id="ARBA00007656"/>
    </source>
</evidence>
<dbReference type="GO" id="GO:0003755">
    <property type="term" value="F:peptidyl-prolyl cis-trans isomerase activity"/>
    <property type="evidence" value="ECO:0007669"/>
    <property type="project" value="UniProtKB-EC"/>
</dbReference>
<sequence>MKSVHFLAFAVVAILSLLIGYYVGTNAKGGSMNDIVAAVESGMSSNTSAAMKNEGASDGKVLATVNGAEITDADVTALYETLPAQYRQAPKEFVEQQLLDQLVSMAVIGQAAQKENFGEKAEFQERLNTVRDQLLQEYYLKEKIDEMVTDEVIRAEYDKFAAEFKPDDEVQARHILLKTEQEANDIIKLLDEGGDFVELAKEYSTGPSGPNGGDLGYFTKDRMVPEFATAAFDLPAGEHTKMPVKTKFGYHVIKVEDKRQTQPPAFEEKQEEIRGQKTNSMVTTMIDELKAAASIILLTPKEDEKMEEKSETEEKSGSEGADKKD</sequence>
<dbReference type="Gene3D" id="3.10.50.40">
    <property type="match status" value="1"/>
</dbReference>
<dbReference type="InterPro" id="IPR050245">
    <property type="entry name" value="PrsA_foldase"/>
</dbReference>
<dbReference type="EC" id="5.2.1.8" evidence="3"/>
<comment type="catalytic activity">
    <reaction evidence="1">
        <text>[protein]-peptidylproline (omega=180) = [protein]-peptidylproline (omega=0)</text>
        <dbReference type="Rhea" id="RHEA:16237"/>
        <dbReference type="Rhea" id="RHEA-COMP:10747"/>
        <dbReference type="Rhea" id="RHEA-COMP:10748"/>
        <dbReference type="ChEBI" id="CHEBI:83833"/>
        <dbReference type="ChEBI" id="CHEBI:83834"/>
        <dbReference type="EC" id="5.2.1.8"/>
    </reaction>
</comment>
<name>A0ABY4W185_9PROT</name>
<evidence type="ECO:0000259" key="10">
    <source>
        <dbReference type="PROSITE" id="PS50198"/>
    </source>
</evidence>
<evidence type="ECO:0000256" key="9">
    <source>
        <dbReference type="SAM" id="MobiDB-lite"/>
    </source>
</evidence>
<protein>
    <recommendedName>
        <fullName evidence="4">Parvulin-like PPIase</fullName>
        <ecNumber evidence="3">5.2.1.8</ecNumber>
    </recommendedName>
    <alternativeName>
        <fullName evidence="6">Peptidyl-prolyl cis-trans isomerase plp</fullName>
    </alternativeName>
    <alternativeName>
        <fullName evidence="7">Rotamase plp</fullName>
    </alternativeName>
</protein>
<evidence type="ECO:0000313" key="11">
    <source>
        <dbReference type="EMBL" id="USG60714.1"/>
    </source>
</evidence>
<reference evidence="11" key="1">
    <citation type="submission" date="2022-06" db="EMBL/GenBank/DDBJ databases">
        <title>Sneathiella actinostolidae sp. nov., isolated from a sea anemonein the Western Pacific Ocean.</title>
        <authorList>
            <person name="Wei M.J."/>
        </authorList>
    </citation>
    <scope>NUCLEOTIDE SEQUENCE</scope>
    <source>
        <strain evidence="11">PHK-P5</strain>
    </source>
</reference>
<keyword evidence="8 11" id="KW-0413">Isomerase</keyword>
<dbReference type="PANTHER" id="PTHR47245">
    <property type="entry name" value="PEPTIDYLPROLYL ISOMERASE"/>
    <property type="match status" value="1"/>
</dbReference>
<dbReference type="InterPro" id="IPR000297">
    <property type="entry name" value="PPIase_PpiC"/>
</dbReference>
<comment type="similarity">
    <text evidence="2">Belongs to the PpiC/parvulin rotamase family.</text>
</comment>
<evidence type="ECO:0000313" key="12">
    <source>
        <dbReference type="Proteomes" id="UP001056291"/>
    </source>
</evidence>
<gene>
    <name evidence="11" type="ORF">NBZ79_16255</name>
</gene>
<dbReference type="RefSeq" id="WP_251933594.1">
    <property type="nucleotide sequence ID" value="NZ_CP098747.1"/>
</dbReference>
<accession>A0ABY4W185</accession>
<evidence type="ECO:0000256" key="7">
    <source>
        <dbReference type="ARBA" id="ARBA00031484"/>
    </source>
</evidence>
<evidence type="ECO:0000256" key="6">
    <source>
        <dbReference type="ARBA" id="ARBA00030642"/>
    </source>
</evidence>
<dbReference type="SUPFAM" id="SSF54534">
    <property type="entry name" value="FKBP-like"/>
    <property type="match status" value="1"/>
</dbReference>
<dbReference type="Pfam" id="PF13616">
    <property type="entry name" value="Rotamase_3"/>
    <property type="match status" value="1"/>
</dbReference>
<dbReference type="EMBL" id="CP098747">
    <property type="protein sequence ID" value="USG60714.1"/>
    <property type="molecule type" value="Genomic_DNA"/>
</dbReference>
<dbReference type="InterPro" id="IPR046357">
    <property type="entry name" value="PPIase_dom_sf"/>
</dbReference>
<evidence type="ECO:0000256" key="8">
    <source>
        <dbReference type="PROSITE-ProRule" id="PRU00278"/>
    </source>
</evidence>
<dbReference type="PROSITE" id="PS50198">
    <property type="entry name" value="PPIC_PPIASE_2"/>
    <property type="match status" value="1"/>
</dbReference>
<organism evidence="11 12">
    <name type="scientific">Sneathiella marina</name>
    <dbReference type="NCBI Taxonomy" id="2950108"/>
    <lineage>
        <taxon>Bacteria</taxon>
        <taxon>Pseudomonadati</taxon>
        <taxon>Pseudomonadota</taxon>
        <taxon>Alphaproteobacteria</taxon>
        <taxon>Sneathiellales</taxon>
        <taxon>Sneathiellaceae</taxon>
        <taxon>Sneathiella</taxon>
    </lineage>
</organism>
<dbReference type="Proteomes" id="UP001056291">
    <property type="component" value="Chromosome"/>
</dbReference>